<gene>
    <name evidence="7" type="ORF">BO71DRAFT_144290</name>
</gene>
<dbReference type="Gene3D" id="1.20.1250.20">
    <property type="entry name" value="MFS general substrate transporter like domains"/>
    <property type="match status" value="1"/>
</dbReference>
<feature type="transmembrane region" description="Helical" evidence="5">
    <location>
        <begin position="40"/>
        <end position="57"/>
    </location>
</feature>
<accession>A0A319CUL5</accession>
<proteinExistence type="predicted"/>
<feature type="domain" description="Major facilitator superfamily (MFS) profile" evidence="6">
    <location>
        <begin position="42"/>
        <end position="476"/>
    </location>
</feature>
<dbReference type="PROSITE" id="PS50850">
    <property type="entry name" value="MFS"/>
    <property type="match status" value="1"/>
</dbReference>
<feature type="transmembrane region" description="Helical" evidence="5">
    <location>
        <begin position="109"/>
        <end position="128"/>
    </location>
</feature>
<protein>
    <submittedName>
        <fullName evidence="7">MFS general substrate transporter</fullName>
    </submittedName>
</protein>
<dbReference type="PANTHER" id="PTHR23502:SF33">
    <property type="entry name" value="MAJOR FACILITATOR SUPERFAMILY (MFS) PROFILE DOMAIN-CONTAINING PROTEIN-RELATED"/>
    <property type="match status" value="1"/>
</dbReference>
<comment type="subcellular location">
    <subcellularLocation>
        <location evidence="1">Membrane</location>
        <topology evidence="1">Multi-pass membrane protein</topology>
    </subcellularLocation>
</comment>
<dbReference type="FunFam" id="1.20.1250.20:FF:000011">
    <property type="entry name" value="MFS multidrug transporter, putative"/>
    <property type="match status" value="1"/>
</dbReference>
<dbReference type="Proteomes" id="UP000247810">
    <property type="component" value="Unassembled WGS sequence"/>
</dbReference>
<feature type="transmembrane region" description="Helical" evidence="5">
    <location>
        <begin position="354"/>
        <end position="373"/>
    </location>
</feature>
<dbReference type="OrthoDB" id="5296287at2759"/>
<evidence type="ECO:0000256" key="4">
    <source>
        <dbReference type="ARBA" id="ARBA00023136"/>
    </source>
</evidence>
<feature type="transmembrane region" description="Helical" evidence="5">
    <location>
        <begin position="77"/>
        <end position="97"/>
    </location>
</feature>
<dbReference type="CDD" id="cd17323">
    <property type="entry name" value="MFS_Tpo1_MDR_like"/>
    <property type="match status" value="1"/>
</dbReference>
<organism evidence="7 8">
    <name type="scientific">Aspergillus ellipticus CBS 707.79</name>
    <dbReference type="NCBI Taxonomy" id="1448320"/>
    <lineage>
        <taxon>Eukaryota</taxon>
        <taxon>Fungi</taxon>
        <taxon>Dikarya</taxon>
        <taxon>Ascomycota</taxon>
        <taxon>Pezizomycotina</taxon>
        <taxon>Eurotiomycetes</taxon>
        <taxon>Eurotiomycetidae</taxon>
        <taxon>Eurotiales</taxon>
        <taxon>Aspergillaceae</taxon>
        <taxon>Aspergillus</taxon>
        <taxon>Aspergillus subgen. Circumdati</taxon>
    </lineage>
</organism>
<evidence type="ECO:0000256" key="1">
    <source>
        <dbReference type="ARBA" id="ARBA00004141"/>
    </source>
</evidence>
<dbReference type="InterPro" id="IPR011701">
    <property type="entry name" value="MFS"/>
</dbReference>
<feature type="transmembrane region" description="Helical" evidence="5">
    <location>
        <begin position="313"/>
        <end position="333"/>
    </location>
</feature>
<reference evidence="7 8" key="1">
    <citation type="submission" date="2018-02" db="EMBL/GenBank/DDBJ databases">
        <title>The genomes of Aspergillus section Nigri reveals drivers in fungal speciation.</title>
        <authorList>
            <consortium name="DOE Joint Genome Institute"/>
            <person name="Vesth T.C."/>
            <person name="Nybo J."/>
            <person name="Theobald S."/>
            <person name="Brandl J."/>
            <person name="Frisvad J.C."/>
            <person name="Nielsen K.F."/>
            <person name="Lyhne E.K."/>
            <person name="Kogle M.E."/>
            <person name="Kuo A."/>
            <person name="Riley R."/>
            <person name="Clum A."/>
            <person name="Nolan M."/>
            <person name="Lipzen A."/>
            <person name="Salamov A."/>
            <person name="Henrissat B."/>
            <person name="Wiebenga A."/>
            <person name="De vries R.P."/>
            <person name="Grigoriev I.V."/>
            <person name="Mortensen U.H."/>
            <person name="Andersen M.R."/>
            <person name="Baker S.E."/>
        </authorList>
    </citation>
    <scope>NUCLEOTIDE SEQUENCE [LARGE SCALE GENOMIC DNA]</scope>
    <source>
        <strain evidence="7 8">CBS 707.79</strain>
    </source>
</reference>
<dbReference type="VEuPathDB" id="FungiDB:BO71DRAFT_144290"/>
<feature type="transmembrane region" description="Helical" evidence="5">
    <location>
        <begin position="168"/>
        <end position="191"/>
    </location>
</feature>
<dbReference type="EMBL" id="KZ826112">
    <property type="protein sequence ID" value="PYH88249.1"/>
    <property type="molecule type" value="Genomic_DNA"/>
</dbReference>
<dbReference type="InterPro" id="IPR036259">
    <property type="entry name" value="MFS_trans_sf"/>
</dbReference>
<dbReference type="GO" id="GO:0016020">
    <property type="term" value="C:membrane"/>
    <property type="evidence" value="ECO:0007669"/>
    <property type="project" value="UniProtKB-SubCell"/>
</dbReference>
<sequence>MASEKRSTVYPLMDLDNDIVGWESDEDPSNPRNYAIARKWFLIMLISLITFVSPFASSSFAPGVSYAEEDFHVTSTILGTLSVTAYLLGYVAGPLFFSPMSEMFGRRIILSGANTLFVAFQIGCALAPNISDLIGFRLLTGIGGSACLTTGGGVIADLFVAEQRGIAMAVYTTGVLTGPVLGPLLGGFIAQGAGWRWVFWVLVIAGGTFSGLVMIFNSETNPVVLMRWKTERLRKELNRPKLSSCYDDGPTATHHISLRQKLTMPFYLLVRSPIIALVALYLATLYGCLYLLFTTVSTVFKDTYHWSTGISGLAYLGLGVGTVIGQATFALTGNRSIEQQKRRNNNTFEPEMRLLVTIFFAMFVPVSFFWYGWSAQEKAHWIVPIIGLSPFGIGMVGIYNTLQTYVIDCYPRYAASAMAALVVTRSLMGALLPLAGPRMYAALGYGWGNSLVGFIALAMVPVPISFYRFGGRLRKKFDLGQY</sequence>
<feature type="transmembrane region" description="Helical" evidence="5">
    <location>
        <begin position="447"/>
        <end position="467"/>
    </location>
</feature>
<evidence type="ECO:0000313" key="8">
    <source>
        <dbReference type="Proteomes" id="UP000247810"/>
    </source>
</evidence>
<dbReference type="PANTHER" id="PTHR23502">
    <property type="entry name" value="MAJOR FACILITATOR SUPERFAMILY"/>
    <property type="match status" value="1"/>
</dbReference>
<keyword evidence="8" id="KW-1185">Reference proteome</keyword>
<dbReference type="SUPFAM" id="SSF103473">
    <property type="entry name" value="MFS general substrate transporter"/>
    <property type="match status" value="1"/>
</dbReference>
<evidence type="ECO:0000256" key="2">
    <source>
        <dbReference type="ARBA" id="ARBA00022692"/>
    </source>
</evidence>
<evidence type="ECO:0000256" key="5">
    <source>
        <dbReference type="SAM" id="Phobius"/>
    </source>
</evidence>
<keyword evidence="2 5" id="KW-0812">Transmembrane</keyword>
<keyword evidence="3 5" id="KW-1133">Transmembrane helix</keyword>
<evidence type="ECO:0000313" key="7">
    <source>
        <dbReference type="EMBL" id="PYH88249.1"/>
    </source>
</evidence>
<dbReference type="GO" id="GO:0022857">
    <property type="term" value="F:transmembrane transporter activity"/>
    <property type="evidence" value="ECO:0007669"/>
    <property type="project" value="InterPro"/>
</dbReference>
<feature type="transmembrane region" description="Helical" evidence="5">
    <location>
        <begin position="197"/>
        <end position="217"/>
    </location>
</feature>
<name>A0A319CUL5_9EURO</name>
<feature type="transmembrane region" description="Helical" evidence="5">
    <location>
        <begin position="414"/>
        <end position="435"/>
    </location>
</feature>
<dbReference type="AlphaFoldDB" id="A0A319CUL5"/>
<evidence type="ECO:0000256" key="3">
    <source>
        <dbReference type="ARBA" id="ARBA00022989"/>
    </source>
</evidence>
<feature type="transmembrane region" description="Helical" evidence="5">
    <location>
        <begin position="268"/>
        <end position="293"/>
    </location>
</feature>
<dbReference type="InterPro" id="IPR020846">
    <property type="entry name" value="MFS_dom"/>
</dbReference>
<dbReference type="Pfam" id="PF07690">
    <property type="entry name" value="MFS_1"/>
    <property type="match status" value="1"/>
</dbReference>
<feature type="transmembrane region" description="Helical" evidence="5">
    <location>
        <begin position="379"/>
        <end position="402"/>
    </location>
</feature>
<keyword evidence="4 5" id="KW-0472">Membrane</keyword>
<evidence type="ECO:0000259" key="6">
    <source>
        <dbReference type="PROSITE" id="PS50850"/>
    </source>
</evidence>
<dbReference type="STRING" id="1448320.A0A319CUL5"/>
<feature type="transmembrane region" description="Helical" evidence="5">
    <location>
        <begin position="134"/>
        <end position="156"/>
    </location>
</feature>